<dbReference type="GO" id="GO:0103118">
    <property type="term" value="F:UDP-3-O-[(3R)-3-hydroxyacyl]-glucosamine N-acyltransferase activity"/>
    <property type="evidence" value="ECO:0007669"/>
    <property type="project" value="UniProtKB-EC"/>
</dbReference>
<comment type="subunit">
    <text evidence="7">Homotrimer.</text>
</comment>
<evidence type="ECO:0000256" key="7">
    <source>
        <dbReference type="HAMAP-Rule" id="MF_00523"/>
    </source>
</evidence>
<dbReference type="Gene3D" id="3.40.1390.10">
    <property type="entry name" value="MurE/MurF, N-terminal domain"/>
    <property type="match status" value="1"/>
</dbReference>
<dbReference type="EC" id="2.3.1.191" evidence="7"/>
<evidence type="ECO:0000256" key="6">
    <source>
        <dbReference type="ARBA" id="ARBA00023315"/>
    </source>
</evidence>
<comment type="catalytic activity">
    <reaction evidence="7">
        <text>a UDP-3-O-[(3R)-3-hydroxyacyl]-alpha-D-glucosamine + a (3R)-hydroxyacyl-[ACP] = a UDP-2-N,3-O-bis[(3R)-3-hydroxyacyl]-alpha-D-glucosamine + holo-[ACP] + H(+)</text>
        <dbReference type="Rhea" id="RHEA:53836"/>
        <dbReference type="Rhea" id="RHEA-COMP:9685"/>
        <dbReference type="Rhea" id="RHEA-COMP:9945"/>
        <dbReference type="ChEBI" id="CHEBI:15378"/>
        <dbReference type="ChEBI" id="CHEBI:64479"/>
        <dbReference type="ChEBI" id="CHEBI:78827"/>
        <dbReference type="ChEBI" id="CHEBI:137740"/>
        <dbReference type="ChEBI" id="CHEBI:137748"/>
        <dbReference type="EC" id="2.3.1.191"/>
    </reaction>
</comment>
<keyword evidence="5 7" id="KW-0443">Lipid metabolism</keyword>
<comment type="function">
    <text evidence="7">Catalyzes the N-acylation of UDP-3-O-acylglucosamine using 3-hydroxyacyl-ACP as the acyl donor. Is involved in the biosynthesis of lipid A, a phosphorylated glycolipid that anchors the lipopolysaccharide to the outer membrane of the cell.</text>
</comment>
<dbReference type="InterPro" id="IPR001451">
    <property type="entry name" value="Hexapep"/>
</dbReference>
<dbReference type="PROSITE" id="PS00101">
    <property type="entry name" value="HEXAPEP_TRANSFERASES"/>
    <property type="match status" value="1"/>
</dbReference>
<dbReference type="HAMAP" id="MF_00523">
    <property type="entry name" value="LpxD"/>
    <property type="match status" value="1"/>
</dbReference>
<dbReference type="InterPro" id="IPR011004">
    <property type="entry name" value="Trimer_LpxA-like_sf"/>
</dbReference>
<dbReference type="UniPathway" id="UPA00973"/>
<evidence type="ECO:0000256" key="3">
    <source>
        <dbReference type="ARBA" id="ARBA00022679"/>
    </source>
</evidence>
<evidence type="ECO:0000313" key="9">
    <source>
        <dbReference type="EMBL" id="MZR30483.1"/>
    </source>
</evidence>
<keyword evidence="10" id="KW-1185">Reference proteome</keyword>
<evidence type="ECO:0000256" key="1">
    <source>
        <dbReference type="ARBA" id="ARBA00022516"/>
    </source>
</evidence>
<dbReference type="EMBL" id="WTUW01000002">
    <property type="protein sequence ID" value="MZR30483.1"/>
    <property type="molecule type" value="Genomic_DNA"/>
</dbReference>
<evidence type="ECO:0000256" key="4">
    <source>
        <dbReference type="ARBA" id="ARBA00022737"/>
    </source>
</evidence>
<keyword evidence="1 7" id="KW-0444">Lipid biosynthesis</keyword>
<dbReference type="PANTHER" id="PTHR43378">
    <property type="entry name" value="UDP-3-O-ACYLGLUCOSAMINE N-ACYLTRANSFERASE"/>
    <property type="match status" value="1"/>
</dbReference>
<dbReference type="InterPro" id="IPR007691">
    <property type="entry name" value="LpxD"/>
</dbReference>
<dbReference type="CDD" id="cd03352">
    <property type="entry name" value="LbH_LpxD"/>
    <property type="match status" value="1"/>
</dbReference>
<dbReference type="InterPro" id="IPR018357">
    <property type="entry name" value="Hexapep_transf_CS"/>
</dbReference>
<dbReference type="NCBIfam" id="NF002060">
    <property type="entry name" value="PRK00892.1"/>
    <property type="match status" value="1"/>
</dbReference>
<evidence type="ECO:0000259" key="8">
    <source>
        <dbReference type="Pfam" id="PF04613"/>
    </source>
</evidence>
<dbReference type="InterPro" id="IPR020573">
    <property type="entry name" value="UDP_GlcNAc_AcTrfase_non-rep"/>
</dbReference>
<evidence type="ECO:0000256" key="5">
    <source>
        <dbReference type="ARBA" id="ARBA00023098"/>
    </source>
</evidence>
<dbReference type="SUPFAM" id="SSF51161">
    <property type="entry name" value="Trimeric LpxA-like enzymes"/>
    <property type="match status" value="1"/>
</dbReference>
<dbReference type="NCBIfam" id="TIGR01853">
    <property type="entry name" value="lipid_A_lpxD"/>
    <property type="match status" value="1"/>
</dbReference>
<dbReference type="Gene3D" id="2.160.10.10">
    <property type="entry name" value="Hexapeptide repeat proteins"/>
    <property type="match status" value="1"/>
</dbReference>
<dbReference type="Pfam" id="PF00132">
    <property type="entry name" value="Hexapep"/>
    <property type="match status" value="2"/>
</dbReference>
<feature type="active site" description="Proton acceptor" evidence="7">
    <location>
        <position position="251"/>
    </location>
</feature>
<keyword evidence="2 7" id="KW-0441">Lipid A biosynthesis</keyword>
<comment type="pathway">
    <text evidence="7">Bacterial outer membrane biogenesis; LPS lipid A biosynthesis.</text>
</comment>
<evidence type="ECO:0000256" key="2">
    <source>
        <dbReference type="ARBA" id="ARBA00022556"/>
    </source>
</evidence>
<dbReference type="AlphaFoldDB" id="A0A6L8W7F7"/>
<keyword evidence="4 7" id="KW-0677">Repeat</keyword>
<sequence>MPDPHFYHVAGPFSLAELAELPDVELAPGIDSSIMISDVRALDQAGEGDVTFLSNPKYLEKFLHTKATACIASPKVLKKCPDGLALLIAANPYKAYARIANMFYPPVLGMGNVHPTAVISPTAVVGENASIGPYVVIEDDVVIGANSIIGPHAVLSKGIRLGNNCRIAAGVLLSYCHIGDNVVMHNGVKVGQDGFGFAPDATGNIKIPQLGRVIIGSNCEFGANTTIDRGSGPDTIIGDNTWCDNLVQVGHNVTIGNDVIIAAQTGISGSTVIEDQVVIGGQVGLAGHIRIGRGAQISAKSGVISDIPPGEIYAGFPARPRKQFFRQMAILGKLSNNKGSVK</sequence>
<dbReference type="GO" id="GO:0009245">
    <property type="term" value="P:lipid A biosynthetic process"/>
    <property type="evidence" value="ECO:0007669"/>
    <property type="project" value="UniProtKB-UniRule"/>
</dbReference>
<dbReference type="Proteomes" id="UP000476030">
    <property type="component" value="Unassembled WGS sequence"/>
</dbReference>
<dbReference type="GO" id="GO:0016410">
    <property type="term" value="F:N-acyltransferase activity"/>
    <property type="evidence" value="ECO:0007669"/>
    <property type="project" value="InterPro"/>
</dbReference>
<keyword evidence="3 7" id="KW-0808">Transferase</keyword>
<dbReference type="GO" id="GO:0016020">
    <property type="term" value="C:membrane"/>
    <property type="evidence" value="ECO:0007669"/>
    <property type="project" value="GOC"/>
</dbReference>
<accession>A0A6L8W7F7</accession>
<dbReference type="RefSeq" id="WP_161315065.1">
    <property type="nucleotide sequence ID" value="NZ_WTUW01000002.1"/>
</dbReference>
<dbReference type="PANTHER" id="PTHR43378:SF2">
    <property type="entry name" value="UDP-3-O-ACYLGLUCOSAMINE N-ACYLTRANSFERASE 1, MITOCHONDRIAL-RELATED"/>
    <property type="match status" value="1"/>
</dbReference>
<evidence type="ECO:0000313" key="10">
    <source>
        <dbReference type="Proteomes" id="UP000476030"/>
    </source>
</evidence>
<gene>
    <name evidence="7 9" type="primary">lpxD</name>
    <name evidence="9" type="ORF">GQE98_07515</name>
</gene>
<comment type="caution">
    <text evidence="9">The sequence shown here is derived from an EMBL/GenBank/DDBJ whole genome shotgun (WGS) entry which is preliminary data.</text>
</comment>
<name>A0A6L8W7F7_9PROT</name>
<organism evidence="9 10">
    <name type="scientific">Sneathiella litorea</name>
    <dbReference type="NCBI Taxonomy" id="2606216"/>
    <lineage>
        <taxon>Bacteria</taxon>
        <taxon>Pseudomonadati</taxon>
        <taxon>Pseudomonadota</taxon>
        <taxon>Alphaproteobacteria</taxon>
        <taxon>Sneathiellales</taxon>
        <taxon>Sneathiellaceae</taxon>
        <taxon>Sneathiella</taxon>
    </lineage>
</organism>
<protein>
    <recommendedName>
        <fullName evidence="7">UDP-3-O-acylglucosamine N-acyltransferase</fullName>
        <ecNumber evidence="7">2.3.1.191</ecNumber>
    </recommendedName>
</protein>
<proteinExistence type="inferred from homology"/>
<comment type="similarity">
    <text evidence="7">Belongs to the transferase hexapeptide repeat family. LpxD subfamily.</text>
</comment>
<keyword evidence="6 7" id="KW-0012">Acyltransferase</keyword>
<dbReference type="Pfam" id="PF04613">
    <property type="entry name" value="LpxD"/>
    <property type="match status" value="1"/>
</dbReference>
<feature type="domain" description="UDP-3-O-[3-hydroxymyristoyl] glucosamine N-acyltransferase non-repeat region" evidence="8">
    <location>
        <begin position="34"/>
        <end position="101"/>
    </location>
</feature>
<reference evidence="9 10" key="1">
    <citation type="submission" date="2019-12" db="EMBL/GenBank/DDBJ databases">
        <title>Snethiella sp. nov. sp. isolated from sea sand.</title>
        <authorList>
            <person name="Kim J."/>
            <person name="Jeong S.E."/>
            <person name="Jung H.S."/>
            <person name="Jeon C.O."/>
        </authorList>
    </citation>
    <scope>NUCLEOTIDE SEQUENCE [LARGE SCALE GENOMIC DNA]</scope>
    <source>
        <strain evidence="9 10">DP05</strain>
    </source>
</reference>